<evidence type="ECO:0008006" key="4">
    <source>
        <dbReference type="Google" id="ProtNLM"/>
    </source>
</evidence>
<evidence type="ECO:0000313" key="3">
    <source>
        <dbReference type="Proteomes" id="UP000257109"/>
    </source>
</evidence>
<gene>
    <name evidence="2" type="ORF">CR513_26850</name>
</gene>
<keyword evidence="1" id="KW-0732">Signal</keyword>
<dbReference type="EMBL" id="QJKJ01005181">
    <property type="protein sequence ID" value="RDX91208.1"/>
    <property type="molecule type" value="Genomic_DNA"/>
</dbReference>
<comment type="caution">
    <text evidence="2">The sequence shown here is derived from an EMBL/GenBank/DDBJ whole genome shotgun (WGS) entry which is preliminary data.</text>
</comment>
<reference evidence="2" key="1">
    <citation type="submission" date="2018-05" db="EMBL/GenBank/DDBJ databases">
        <title>Draft genome of Mucuna pruriens seed.</title>
        <authorList>
            <person name="Nnadi N.E."/>
            <person name="Vos R."/>
            <person name="Hasami M.H."/>
            <person name="Devisetty U.K."/>
            <person name="Aguiy J.C."/>
        </authorList>
    </citation>
    <scope>NUCLEOTIDE SEQUENCE [LARGE SCALE GENOMIC DNA]</scope>
    <source>
        <strain evidence="2">JCA_2017</strain>
    </source>
</reference>
<name>A0A371GKX9_MUCPR</name>
<dbReference type="AlphaFoldDB" id="A0A371GKX9"/>
<evidence type="ECO:0000313" key="2">
    <source>
        <dbReference type="EMBL" id="RDX91208.1"/>
    </source>
</evidence>
<organism evidence="2 3">
    <name type="scientific">Mucuna pruriens</name>
    <name type="common">Velvet bean</name>
    <name type="synonym">Dolichos pruriens</name>
    <dbReference type="NCBI Taxonomy" id="157652"/>
    <lineage>
        <taxon>Eukaryota</taxon>
        <taxon>Viridiplantae</taxon>
        <taxon>Streptophyta</taxon>
        <taxon>Embryophyta</taxon>
        <taxon>Tracheophyta</taxon>
        <taxon>Spermatophyta</taxon>
        <taxon>Magnoliopsida</taxon>
        <taxon>eudicotyledons</taxon>
        <taxon>Gunneridae</taxon>
        <taxon>Pentapetalae</taxon>
        <taxon>rosids</taxon>
        <taxon>fabids</taxon>
        <taxon>Fabales</taxon>
        <taxon>Fabaceae</taxon>
        <taxon>Papilionoideae</taxon>
        <taxon>50 kb inversion clade</taxon>
        <taxon>NPAAA clade</taxon>
        <taxon>indigoferoid/millettioid clade</taxon>
        <taxon>Phaseoleae</taxon>
        <taxon>Mucuna</taxon>
    </lineage>
</organism>
<keyword evidence="3" id="KW-1185">Reference proteome</keyword>
<sequence>MTLILPCKFCGMMALLSLTNLEWSSEDLVNENLGCGHRECRPLSKLKDYICHIVNCVKDPTPKLHPSSQSSSILYPITNYFLATITYVHEPS</sequence>
<feature type="signal peptide" evidence="1">
    <location>
        <begin position="1"/>
        <end position="24"/>
    </location>
</feature>
<feature type="chain" id="PRO_5016728587" description="Secreted protein" evidence="1">
    <location>
        <begin position="25"/>
        <end position="92"/>
    </location>
</feature>
<proteinExistence type="predicted"/>
<accession>A0A371GKX9</accession>
<evidence type="ECO:0000256" key="1">
    <source>
        <dbReference type="SAM" id="SignalP"/>
    </source>
</evidence>
<protein>
    <recommendedName>
        <fullName evidence="4">Secreted protein</fullName>
    </recommendedName>
</protein>
<feature type="non-terminal residue" evidence="2">
    <location>
        <position position="1"/>
    </location>
</feature>
<dbReference type="Proteomes" id="UP000257109">
    <property type="component" value="Unassembled WGS sequence"/>
</dbReference>